<feature type="transmembrane region" description="Helical" evidence="2">
    <location>
        <begin position="180"/>
        <end position="206"/>
    </location>
</feature>
<feature type="compositionally biased region" description="Polar residues" evidence="1">
    <location>
        <begin position="121"/>
        <end position="136"/>
    </location>
</feature>
<gene>
    <name evidence="3" type="ORF">C493_14748</name>
</gene>
<dbReference type="STRING" id="1227499.C493_14748"/>
<keyword evidence="4" id="KW-1185">Reference proteome</keyword>
<reference evidence="3 4" key="1">
    <citation type="journal article" date="2014" name="PLoS Genet.">
        <title>Phylogenetically driven sequencing of extremely halophilic archaea reveals strategies for static and dynamic osmo-response.</title>
        <authorList>
            <person name="Becker E.A."/>
            <person name="Seitzer P.M."/>
            <person name="Tritt A."/>
            <person name="Larsen D."/>
            <person name="Krusor M."/>
            <person name="Yao A.I."/>
            <person name="Wu D."/>
            <person name="Madern D."/>
            <person name="Eisen J.A."/>
            <person name="Darling A.E."/>
            <person name="Facciotti M.T."/>
        </authorList>
    </citation>
    <scope>NUCLEOTIDE SEQUENCE [LARGE SCALE GENOMIC DNA]</scope>
    <source>
        <strain evidence="3 4">JCM 12255</strain>
    </source>
</reference>
<dbReference type="EMBL" id="AOHZ01000068">
    <property type="protein sequence ID" value="ELY53298.1"/>
    <property type="molecule type" value="Genomic_DNA"/>
</dbReference>
<comment type="caution">
    <text evidence="3">The sequence shown here is derived from an EMBL/GenBank/DDBJ whole genome shotgun (WGS) entry which is preliminary data.</text>
</comment>
<feature type="compositionally biased region" description="Acidic residues" evidence="1">
    <location>
        <begin position="98"/>
        <end position="116"/>
    </location>
</feature>
<dbReference type="eggNOG" id="arCOG08931">
    <property type="taxonomic scope" value="Archaea"/>
</dbReference>
<organism evidence="3 4">
    <name type="scientific">Natronolimnohabitans innermongolicus JCM 12255</name>
    <dbReference type="NCBI Taxonomy" id="1227499"/>
    <lineage>
        <taxon>Archaea</taxon>
        <taxon>Methanobacteriati</taxon>
        <taxon>Methanobacteriota</taxon>
        <taxon>Stenosarchaea group</taxon>
        <taxon>Halobacteria</taxon>
        <taxon>Halobacteriales</taxon>
        <taxon>Natrialbaceae</taxon>
        <taxon>Natronolimnohabitans</taxon>
    </lineage>
</organism>
<sequence length="212" mass="22144">MCATFTDDDIGKPVERADGKVIGTVGALEDDGVRVDPAPDAIDRLLVRFDRAEPDRPFILEAEDVSLVADTRIYLDDSFSRADATAATAGTAAAADNGETESESAEDNVEGADETTESNRSDGGTTTVPETSSSAGSLRSFDNRFQMVSAGVAVLSGIIALLFAWYGYQEMDLLTVGPELGLVSGAAGFMMFAFLAAAAVVAAAYMEPGLDH</sequence>
<dbReference type="RefSeq" id="WP_007260219.1">
    <property type="nucleotide sequence ID" value="NZ_AOHZ01000068.1"/>
</dbReference>
<proteinExistence type="predicted"/>
<dbReference type="Proteomes" id="UP000011602">
    <property type="component" value="Unassembled WGS sequence"/>
</dbReference>
<name>L9WY58_9EURY</name>
<keyword evidence="2" id="KW-0472">Membrane</keyword>
<evidence type="ECO:0008006" key="5">
    <source>
        <dbReference type="Google" id="ProtNLM"/>
    </source>
</evidence>
<evidence type="ECO:0000313" key="3">
    <source>
        <dbReference type="EMBL" id="ELY53298.1"/>
    </source>
</evidence>
<keyword evidence="2" id="KW-0812">Transmembrane</keyword>
<evidence type="ECO:0000313" key="4">
    <source>
        <dbReference type="Proteomes" id="UP000011602"/>
    </source>
</evidence>
<feature type="transmembrane region" description="Helical" evidence="2">
    <location>
        <begin position="147"/>
        <end position="168"/>
    </location>
</feature>
<keyword evidence="2" id="KW-1133">Transmembrane helix</keyword>
<dbReference type="PATRIC" id="fig|1227499.3.peg.3024"/>
<dbReference type="OrthoDB" id="229248at2157"/>
<dbReference type="eggNOG" id="arCOG10740">
    <property type="taxonomic scope" value="Archaea"/>
</dbReference>
<evidence type="ECO:0000256" key="1">
    <source>
        <dbReference type="SAM" id="MobiDB-lite"/>
    </source>
</evidence>
<evidence type="ECO:0000256" key="2">
    <source>
        <dbReference type="SAM" id="Phobius"/>
    </source>
</evidence>
<feature type="region of interest" description="Disordered" evidence="1">
    <location>
        <begin position="90"/>
        <end position="136"/>
    </location>
</feature>
<dbReference type="AlphaFoldDB" id="L9WY58"/>
<accession>L9WY58</accession>
<protein>
    <recommendedName>
        <fullName evidence="5">PRC-barrel domain-containing protein</fullName>
    </recommendedName>
</protein>